<dbReference type="STRING" id="1440763.BJI69_09905"/>
<protein>
    <submittedName>
        <fullName evidence="1">Nucleoside-diphosphate sugar epimerase</fullName>
    </submittedName>
</protein>
<gene>
    <name evidence="1" type="ORF">BJI69_09905</name>
</gene>
<dbReference type="AlphaFoldDB" id="A0A0G9HAT3"/>
<sequence length="324" mass="35054">MLPQDACWVVTDGAAGNRRQALALAEALTPSIREIVVELRAPWSWFAPRQLPGSRMALGRDDESLQPPWPSLVIGCGRSAAWATRQIRQWSNGKTLAVQLLDPRIDPAHWDLVIAPKHDALRGENVLNPLGSLHPIDDAWLADGRDAFAPFADLPSPRLGVLIGGARRGTPFDDDAADAFLAAVKARHRADGGSVLVAASRRTPEAQRTRIRDALAGLPGVVWTDSTDGANPYPGILGWADRLVVTPDSVNMLSEACATGRPVHTFVSKPLPEKLARFHQELRSAGLLHDIDATTASTQTPLRETTAIANEVRRHLGLDEPTLL</sequence>
<proteinExistence type="predicted"/>
<dbReference type="PATRIC" id="fig|1440763.5.peg.2333"/>
<dbReference type="PANTHER" id="PTHR33986">
    <property type="entry name" value="OS02G0535700 PROTEIN"/>
    <property type="match status" value="1"/>
</dbReference>
<dbReference type="RefSeq" id="WP_046968044.1">
    <property type="nucleotide sequence ID" value="NZ_CP017480.1"/>
</dbReference>
<dbReference type="Pfam" id="PF06258">
    <property type="entry name" value="Mito_fiss_Elm1"/>
    <property type="match status" value="1"/>
</dbReference>
<dbReference type="PANTHER" id="PTHR33986:SF15">
    <property type="entry name" value="MITOCHONDRIAL FISSION PROTEIN ELM1"/>
    <property type="match status" value="1"/>
</dbReference>
<dbReference type="OrthoDB" id="272235at2"/>
<keyword evidence="2" id="KW-1185">Reference proteome</keyword>
<dbReference type="Proteomes" id="UP000182987">
    <property type="component" value="Chromosome"/>
</dbReference>
<dbReference type="EMBL" id="CP017480">
    <property type="protein sequence ID" value="APG04181.1"/>
    <property type="molecule type" value="Genomic_DNA"/>
</dbReference>
<organism evidence="1 2">
    <name type="scientific">Luteibacter rhizovicinus DSM 16549</name>
    <dbReference type="NCBI Taxonomy" id="1440763"/>
    <lineage>
        <taxon>Bacteria</taxon>
        <taxon>Pseudomonadati</taxon>
        <taxon>Pseudomonadota</taxon>
        <taxon>Gammaproteobacteria</taxon>
        <taxon>Lysobacterales</taxon>
        <taxon>Rhodanobacteraceae</taxon>
        <taxon>Luteibacter</taxon>
    </lineage>
</organism>
<evidence type="ECO:0000313" key="2">
    <source>
        <dbReference type="Proteomes" id="UP000182987"/>
    </source>
</evidence>
<accession>A0A0G9HAT3</accession>
<name>A0A0G9HAT3_9GAMM</name>
<dbReference type="InterPro" id="IPR009367">
    <property type="entry name" value="Elm1-like"/>
</dbReference>
<dbReference type="KEGG" id="lrz:BJI69_09905"/>
<evidence type="ECO:0000313" key="1">
    <source>
        <dbReference type="EMBL" id="APG04181.1"/>
    </source>
</evidence>
<reference evidence="2" key="1">
    <citation type="submission" date="2016-09" db="EMBL/GenBank/DDBJ databases">
        <authorList>
            <person name="Lysoe E."/>
        </authorList>
    </citation>
    <scope>NUCLEOTIDE SEQUENCE [LARGE SCALE GENOMIC DNA]</scope>
    <source>
        <strain evidence="2">LJ96T</strain>
    </source>
</reference>